<dbReference type="CDD" id="cd00833">
    <property type="entry name" value="PKS"/>
    <property type="match status" value="1"/>
</dbReference>
<keyword evidence="2" id="KW-0597">Phosphoprotein</keyword>
<evidence type="ECO:0000256" key="6">
    <source>
        <dbReference type="RuleBase" id="RU003694"/>
    </source>
</evidence>
<dbReference type="Pfam" id="PF00109">
    <property type="entry name" value="ketoacyl-synt"/>
    <property type="match status" value="1"/>
</dbReference>
<evidence type="ECO:0000259" key="8">
    <source>
        <dbReference type="PROSITE" id="PS52004"/>
    </source>
</evidence>
<evidence type="ECO:0000256" key="3">
    <source>
        <dbReference type="ARBA" id="ARBA00022679"/>
    </source>
</evidence>
<comment type="caution">
    <text evidence="9">The sequence shown here is derived from an EMBL/GenBank/DDBJ whole genome shotgun (WGS) entry which is preliminary data.</text>
</comment>
<dbReference type="Gene3D" id="3.30.70.3290">
    <property type="match status" value="1"/>
</dbReference>
<evidence type="ECO:0000313" key="9">
    <source>
        <dbReference type="EMBL" id="MBO0656348.1"/>
    </source>
</evidence>
<proteinExistence type="inferred from homology"/>
<sequence length="616" mass="65122">MTGELRQARQRLREAEEREAEPIAIIGIGCRFPGGVRSADALWHLVSSGVDTVADFPADRGWDLGTLFDDDPDKRGTSYGREGAFLEDAAEFDAGLFDISPREALAMDPQQRLLLQTCWEAFERAGIDPTSLRRSRTGVFAGTNGQDYSTLMLANPDVSDGYLGTGSAASVMSGRISYVFGLEGPAVTVDTACSSSLVALHMAIQALRRGECSLALASGATVMSTPTAFVEFSRQRGLAPDGRCKAFGAGADGTGWGEGVGVLLVERLSDARRNGHEVLAVVRGSAVNQDGASNGLTAPNGPSQERVIRQALANSGLTTADIDAVEAHGTGTKLGDPIEAQALLATYGQDRPADRPLWLGSVKSNIGHTQAASGVAGIIKMVMAMRHGVLPRTLHADERSPLIDWTAGAVEVLTESRAWEADGRPRRAGVSSFGVSGTNAHIILEQAPEPTESTEPAQSPDAEQPAAGPLLPYVPLLLSARSAASLLGQAERLHDLLETADQGQRGRELVDTALSLVTTRAVLEHRAVVLSPDRETALVRLAELAGGGSGAGVVTGAMVPGKTAFLFTGQGAQRAGMGRGCMGRSRCSRRRWMRWRSGWIRSWSVRFGRFSSVTGS</sequence>
<dbReference type="Pfam" id="PF16197">
    <property type="entry name" value="KAsynt_C_assoc"/>
    <property type="match status" value="1"/>
</dbReference>
<dbReference type="GO" id="GO:0033068">
    <property type="term" value="P:macrolide biosynthetic process"/>
    <property type="evidence" value="ECO:0007669"/>
    <property type="project" value="UniProtKB-ARBA"/>
</dbReference>
<dbReference type="InterPro" id="IPR001227">
    <property type="entry name" value="Ac_transferase_dom_sf"/>
</dbReference>
<dbReference type="InterPro" id="IPR014031">
    <property type="entry name" value="Ketoacyl_synth_C"/>
</dbReference>
<keyword evidence="10" id="KW-1185">Reference proteome</keyword>
<dbReference type="InterPro" id="IPR050091">
    <property type="entry name" value="PKS_NRPS_Biosynth_Enz"/>
</dbReference>
<keyword evidence="3 6" id="KW-0808">Transferase</keyword>
<dbReference type="PROSITE" id="PS52004">
    <property type="entry name" value="KS3_2"/>
    <property type="match status" value="1"/>
</dbReference>
<dbReference type="GO" id="GO:0031177">
    <property type="term" value="F:phosphopantetheine binding"/>
    <property type="evidence" value="ECO:0007669"/>
    <property type="project" value="UniProtKB-ARBA"/>
</dbReference>
<reference evidence="9" key="1">
    <citation type="submission" date="2021-03" db="EMBL/GenBank/DDBJ databases">
        <title>Streptomyces strains.</title>
        <authorList>
            <person name="Lund M.B."/>
            <person name="Toerring T."/>
        </authorList>
    </citation>
    <scope>NUCLEOTIDE SEQUENCE</scope>
    <source>
        <strain evidence="9">JCM 4242</strain>
    </source>
</reference>
<dbReference type="GO" id="GO:0006633">
    <property type="term" value="P:fatty acid biosynthetic process"/>
    <property type="evidence" value="ECO:0007669"/>
    <property type="project" value="InterPro"/>
</dbReference>
<dbReference type="InterPro" id="IPR020841">
    <property type="entry name" value="PKS_Beta-ketoAc_synthase_dom"/>
</dbReference>
<keyword evidence="1" id="KW-0596">Phosphopantetheine</keyword>
<evidence type="ECO:0000313" key="10">
    <source>
        <dbReference type="Proteomes" id="UP000664781"/>
    </source>
</evidence>
<evidence type="ECO:0000256" key="1">
    <source>
        <dbReference type="ARBA" id="ARBA00022450"/>
    </source>
</evidence>
<dbReference type="SUPFAM" id="SSF52151">
    <property type="entry name" value="FabD/lysophospholipase-like"/>
    <property type="match status" value="1"/>
</dbReference>
<dbReference type="SMART" id="SM00825">
    <property type="entry name" value="PKS_KS"/>
    <property type="match status" value="1"/>
</dbReference>
<dbReference type="GO" id="GO:0004315">
    <property type="term" value="F:3-oxoacyl-[acyl-carrier-protein] synthase activity"/>
    <property type="evidence" value="ECO:0007669"/>
    <property type="project" value="InterPro"/>
</dbReference>
<dbReference type="PANTHER" id="PTHR43775:SF51">
    <property type="entry name" value="INACTIVE PHENOLPHTHIOCEROL SYNTHESIS POLYKETIDE SYNTHASE TYPE I PKS1-RELATED"/>
    <property type="match status" value="1"/>
</dbReference>
<dbReference type="Gene3D" id="3.40.366.10">
    <property type="entry name" value="Malonyl-Coenzyme A Acyl Carrier Protein, domain 2"/>
    <property type="match status" value="1"/>
</dbReference>
<protein>
    <recommendedName>
        <fullName evidence="8">Ketosynthase family 3 (KS3) domain-containing protein</fullName>
    </recommendedName>
</protein>
<dbReference type="RefSeq" id="WP_207248500.1">
    <property type="nucleotide sequence ID" value="NZ_JAFMOF010000004.1"/>
</dbReference>
<dbReference type="SUPFAM" id="SSF53901">
    <property type="entry name" value="Thiolase-like"/>
    <property type="match status" value="1"/>
</dbReference>
<comment type="similarity">
    <text evidence="6">Belongs to the thiolase-like superfamily. Beta-ketoacyl-ACP synthases family.</text>
</comment>
<organism evidence="9 10">
    <name type="scientific">Streptomyces triculaminicus</name>
    <dbReference type="NCBI Taxonomy" id="2816232"/>
    <lineage>
        <taxon>Bacteria</taxon>
        <taxon>Bacillati</taxon>
        <taxon>Actinomycetota</taxon>
        <taxon>Actinomycetes</taxon>
        <taxon>Kitasatosporales</taxon>
        <taxon>Streptomycetaceae</taxon>
        <taxon>Streptomyces</taxon>
    </lineage>
</organism>
<dbReference type="Proteomes" id="UP000664781">
    <property type="component" value="Unassembled WGS sequence"/>
</dbReference>
<dbReference type="InterPro" id="IPR018201">
    <property type="entry name" value="Ketoacyl_synth_AS"/>
</dbReference>
<dbReference type="PROSITE" id="PS00606">
    <property type="entry name" value="KS3_1"/>
    <property type="match status" value="1"/>
</dbReference>
<evidence type="ECO:0000256" key="7">
    <source>
        <dbReference type="SAM" id="MobiDB-lite"/>
    </source>
</evidence>
<dbReference type="InterPro" id="IPR014030">
    <property type="entry name" value="Ketoacyl_synth_N"/>
</dbReference>
<accession>A0A939FR47</accession>
<evidence type="ECO:0000256" key="2">
    <source>
        <dbReference type="ARBA" id="ARBA00022553"/>
    </source>
</evidence>
<dbReference type="InterPro" id="IPR016035">
    <property type="entry name" value="Acyl_Trfase/lysoPLipase"/>
</dbReference>
<dbReference type="AlphaFoldDB" id="A0A939FR47"/>
<feature type="domain" description="Ketosynthase family 3 (KS3)" evidence="8">
    <location>
        <begin position="20"/>
        <end position="446"/>
    </location>
</feature>
<dbReference type="InterPro" id="IPR032821">
    <property type="entry name" value="PKS_assoc"/>
</dbReference>
<keyword evidence="4" id="KW-0511">Multifunctional enzyme</keyword>
<dbReference type="GO" id="GO:0004312">
    <property type="term" value="F:fatty acid synthase activity"/>
    <property type="evidence" value="ECO:0007669"/>
    <property type="project" value="TreeGrafter"/>
</dbReference>
<dbReference type="EMBL" id="JAFMOF010000004">
    <property type="protein sequence ID" value="MBO0656348.1"/>
    <property type="molecule type" value="Genomic_DNA"/>
</dbReference>
<feature type="region of interest" description="Disordered" evidence="7">
    <location>
        <begin position="447"/>
        <end position="466"/>
    </location>
</feature>
<dbReference type="Gene3D" id="3.40.47.10">
    <property type="match status" value="1"/>
</dbReference>
<dbReference type="Pfam" id="PF02801">
    <property type="entry name" value="Ketoacyl-synt_C"/>
    <property type="match status" value="1"/>
</dbReference>
<dbReference type="PANTHER" id="PTHR43775">
    <property type="entry name" value="FATTY ACID SYNTHASE"/>
    <property type="match status" value="1"/>
</dbReference>
<dbReference type="FunFam" id="3.40.47.10:FF:000019">
    <property type="entry name" value="Polyketide synthase type I"/>
    <property type="match status" value="1"/>
</dbReference>
<keyword evidence="5" id="KW-0012">Acyltransferase</keyword>
<name>A0A939FR47_9ACTN</name>
<evidence type="ECO:0000256" key="4">
    <source>
        <dbReference type="ARBA" id="ARBA00023268"/>
    </source>
</evidence>
<evidence type="ECO:0000256" key="5">
    <source>
        <dbReference type="ARBA" id="ARBA00023315"/>
    </source>
</evidence>
<dbReference type="InterPro" id="IPR016039">
    <property type="entry name" value="Thiolase-like"/>
</dbReference>
<gene>
    <name evidence="9" type="ORF">J1792_27370</name>
</gene>